<comment type="caution">
    <text evidence="2">The sequence shown here is derived from an EMBL/GenBank/DDBJ whole genome shotgun (WGS) entry which is preliminary data.</text>
</comment>
<dbReference type="Proteomes" id="UP001500620">
    <property type="component" value="Unassembled WGS sequence"/>
</dbReference>
<feature type="region of interest" description="Disordered" evidence="1">
    <location>
        <begin position="24"/>
        <end position="71"/>
    </location>
</feature>
<evidence type="ECO:0000313" key="3">
    <source>
        <dbReference type="Proteomes" id="UP001500620"/>
    </source>
</evidence>
<sequence length="150" mass="15398">MRTPTLLVAAGALTLTLGCGSLRSGNNDAGGAPPPPPPATAKQTTDAVPVKPAATKTERTGVPAQPAKLGGCTKVPNGNTCRMQGSGFGYNEQVNVAVVGEGRPKWTVYADNNGAWTWDYAIRSGPGTVITVRAEGATSGRHAEFSYTLT</sequence>
<name>A0ABP8DLX0_9ACTN</name>
<evidence type="ECO:0008006" key="4">
    <source>
        <dbReference type="Google" id="ProtNLM"/>
    </source>
</evidence>
<proteinExistence type="predicted"/>
<evidence type="ECO:0000313" key="2">
    <source>
        <dbReference type="EMBL" id="GAA4259272.1"/>
    </source>
</evidence>
<keyword evidence="3" id="KW-1185">Reference proteome</keyword>
<reference evidence="3" key="1">
    <citation type="journal article" date="2019" name="Int. J. Syst. Evol. Microbiol.">
        <title>The Global Catalogue of Microorganisms (GCM) 10K type strain sequencing project: providing services to taxonomists for standard genome sequencing and annotation.</title>
        <authorList>
            <consortium name="The Broad Institute Genomics Platform"/>
            <consortium name="The Broad Institute Genome Sequencing Center for Infectious Disease"/>
            <person name="Wu L."/>
            <person name="Ma J."/>
        </authorList>
    </citation>
    <scope>NUCLEOTIDE SEQUENCE [LARGE SCALE GENOMIC DNA]</scope>
    <source>
        <strain evidence="3">JCM 17441</strain>
    </source>
</reference>
<evidence type="ECO:0000256" key="1">
    <source>
        <dbReference type="SAM" id="MobiDB-lite"/>
    </source>
</evidence>
<protein>
    <recommendedName>
        <fullName evidence="4">Lipoprotein</fullName>
    </recommendedName>
</protein>
<dbReference type="RefSeq" id="WP_345136193.1">
    <property type="nucleotide sequence ID" value="NZ_BAABAT010000035.1"/>
</dbReference>
<gene>
    <name evidence="2" type="ORF">GCM10022255_083230</name>
</gene>
<dbReference type="EMBL" id="BAABAT010000035">
    <property type="protein sequence ID" value="GAA4259272.1"/>
    <property type="molecule type" value="Genomic_DNA"/>
</dbReference>
<organism evidence="2 3">
    <name type="scientific">Dactylosporangium darangshiense</name>
    <dbReference type="NCBI Taxonomy" id="579108"/>
    <lineage>
        <taxon>Bacteria</taxon>
        <taxon>Bacillati</taxon>
        <taxon>Actinomycetota</taxon>
        <taxon>Actinomycetes</taxon>
        <taxon>Micromonosporales</taxon>
        <taxon>Micromonosporaceae</taxon>
        <taxon>Dactylosporangium</taxon>
    </lineage>
</organism>
<accession>A0ABP8DLX0</accession>
<dbReference type="PROSITE" id="PS51257">
    <property type="entry name" value="PROKAR_LIPOPROTEIN"/>
    <property type="match status" value="1"/>
</dbReference>